<accession>A0ACB8BH16</accession>
<gene>
    <name evidence="1" type="ORF">BV22DRAFT_494119</name>
</gene>
<organism evidence="1 2">
    <name type="scientific">Leucogyrophana mollusca</name>
    <dbReference type="NCBI Taxonomy" id="85980"/>
    <lineage>
        <taxon>Eukaryota</taxon>
        <taxon>Fungi</taxon>
        <taxon>Dikarya</taxon>
        <taxon>Basidiomycota</taxon>
        <taxon>Agaricomycotina</taxon>
        <taxon>Agaricomycetes</taxon>
        <taxon>Agaricomycetidae</taxon>
        <taxon>Boletales</taxon>
        <taxon>Boletales incertae sedis</taxon>
        <taxon>Leucogyrophana</taxon>
    </lineage>
</organism>
<dbReference type="EMBL" id="MU266419">
    <property type="protein sequence ID" value="KAH7924665.1"/>
    <property type="molecule type" value="Genomic_DNA"/>
</dbReference>
<reference evidence="1" key="1">
    <citation type="journal article" date="2021" name="New Phytol.">
        <title>Evolutionary innovations through gain and loss of genes in the ectomycorrhizal Boletales.</title>
        <authorList>
            <person name="Wu G."/>
            <person name="Miyauchi S."/>
            <person name="Morin E."/>
            <person name="Kuo A."/>
            <person name="Drula E."/>
            <person name="Varga T."/>
            <person name="Kohler A."/>
            <person name="Feng B."/>
            <person name="Cao Y."/>
            <person name="Lipzen A."/>
            <person name="Daum C."/>
            <person name="Hundley H."/>
            <person name="Pangilinan J."/>
            <person name="Johnson J."/>
            <person name="Barry K."/>
            <person name="LaButti K."/>
            <person name="Ng V."/>
            <person name="Ahrendt S."/>
            <person name="Min B."/>
            <person name="Choi I.G."/>
            <person name="Park H."/>
            <person name="Plett J.M."/>
            <person name="Magnuson J."/>
            <person name="Spatafora J.W."/>
            <person name="Nagy L.G."/>
            <person name="Henrissat B."/>
            <person name="Grigoriev I.V."/>
            <person name="Yang Z.L."/>
            <person name="Xu J."/>
            <person name="Martin F.M."/>
        </authorList>
    </citation>
    <scope>NUCLEOTIDE SEQUENCE</scope>
    <source>
        <strain evidence="1">KUC20120723A-06</strain>
    </source>
</reference>
<evidence type="ECO:0000313" key="2">
    <source>
        <dbReference type="Proteomes" id="UP000790709"/>
    </source>
</evidence>
<dbReference type="Proteomes" id="UP000790709">
    <property type="component" value="Unassembled WGS sequence"/>
</dbReference>
<comment type="caution">
    <text evidence="1">The sequence shown here is derived from an EMBL/GenBank/DDBJ whole genome shotgun (WGS) entry which is preliminary data.</text>
</comment>
<keyword evidence="2" id="KW-1185">Reference proteome</keyword>
<protein>
    <submittedName>
        <fullName evidence="1">Kinase-like protein</fullName>
    </submittedName>
</protein>
<evidence type="ECO:0000313" key="1">
    <source>
        <dbReference type="EMBL" id="KAH7924665.1"/>
    </source>
</evidence>
<name>A0ACB8BH16_9AGAM</name>
<sequence length="434" mass="48257">MSNDSEHARRLQQKENVLDNVECTNPLLRPTKPLDVNGAAYSPIAGRSSYILQPAGALSRFCETTEGNAARSSFHSVWPSRDLTGQIKRRGKYPVAHGGFGDIWRCVWDADSRRIEVAVKAIRAPILSDEDKVKKARRLRRELEVWGRLSHVNVLPLYGMTAEFGPLMSMVCPWKDNGALGSYLERCHDRLKTPDRINLLGDVSAGLRYLHSCSVVHGDLSGSNILIDAKGNACLADFGLSTVIMEFQGTSYYTSSIKGAVRWAAPELFEVLDENEGGSPPSLPTTSSDIYSFGSVMLQVLTGTVPYAHIKKDAAVLVSIAKGITPKRPREPEICDRHWHLIQQCWAPQHRRPSIDDVVSTIKWEVIYAMYHEHSTFAPHPLFPSAPETAFLYDLPWSADTMFTPVLPSYLEPHVLTPVQSGSMGILQFGLPEY</sequence>
<proteinExistence type="predicted"/>